<keyword evidence="4" id="KW-1185">Reference proteome</keyword>
<evidence type="ECO:0000313" key="4">
    <source>
        <dbReference type="Proteomes" id="UP001529510"/>
    </source>
</evidence>
<comment type="caution">
    <text evidence="3">The sequence shown here is derived from an EMBL/GenBank/DDBJ whole genome shotgun (WGS) entry which is preliminary data.</text>
</comment>
<dbReference type="PANTHER" id="PTHR15036:SF92">
    <property type="entry name" value="NEUREXIN 2A ALPHA"/>
    <property type="match status" value="1"/>
</dbReference>
<dbReference type="SUPFAM" id="SSF49899">
    <property type="entry name" value="Concanavalin A-like lectins/glucanases"/>
    <property type="match status" value="1"/>
</dbReference>
<comment type="caution">
    <text evidence="1">Lacks conserved residue(s) required for the propagation of feature annotation.</text>
</comment>
<name>A0ABD0NKL9_CIRMR</name>
<sequence>YIHYVFDLGNGPSLMKGNSDKPLNDNQWHNVMVSRDDSNVHTLKIDSRTVTQHSNGARNLDLK</sequence>
<evidence type="ECO:0000313" key="3">
    <source>
        <dbReference type="EMBL" id="KAL0162524.1"/>
    </source>
</evidence>
<gene>
    <name evidence="3" type="ORF">M9458_041920</name>
</gene>
<organism evidence="3 4">
    <name type="scientific">Cirrhinus mrigala</name>
    <name type="common">Mrigala</name>
    <dbReference type="NCBI Taxonomy" id="683832"/>
    <lineage>
        <taxon>Eukaryota</taxon>
        <taxon>Metazoa</taxon>
        <taxon>Chordata</taxon>
        <taxon>Craniata</taxon>
        <taxon>Vertebrata</taxon>
        <taxon>Euteleostomi</taxon>
        <taxon>Actinopterygii</taxon>
        <taxon>Neopterygii</taxon>
        <taxon>Teleostei</taxon>
        <taxon>Ostariophysi</taxon>
        <taxon>Cypriniformes</taxon>
        <taxon>Cyprinidae</taxon>
        <taxon>Labeoninae</taxon>
        <taxon>Labeonini</taxon>
        <taxon>Cirrhinus</taxon>
    </lineage>
</organism>
<feature type="domain" description="Laminin G" evidence="2">
    <location>
        <begin position="1"/>
        <end position="63"/>
    </location>
</feature>
<dbReference type="EMBL" id="JAMKFB020000021">
    <property type="protein sequence ID" value="KAL0162524.1"/>
    <property type="molecule type" value="Genomic_DNA"/>
</dbReference>
<protein>
    <recommendedName>
        <fullName evidence="2">Laminin G domain-containing protein</fullName>
    </recommendedName>
</protein>
<proteinExistence type="predicted"/>
<feature type="non-terminal residue" evidence="3">
    <location>
        <position position="1"/>
    </location>
</feature>
<dbReference type="InterPro" id="IPR001791">
    <property type="entry name" value="Laminin_G"/>
</dbReference>
<dbReference type="Pfam" id="PF02210">
    <property type="entry name" value="Laminin_G_2"/>
    <property type="match status" value="1"/>
</dbReference>
<dbReference type="Proteomes" id="UP001529510">
    <property type="component" value="Unassembled WGS sequence"/>
</dbReference>
<accession>A0ABD0NKL9</accession>
<feature type="non-terminal residue" evidence="3">
    <location>
        <position position="63"/>
    </location>
</feature>
<evidence type="ECO:0000259" key="2">
    <source>
        <dbReference type="PROSITE" id="PS50025"/>
    </source>
</evidence>
<dbReference type="PANTHER" id="PTHR15036">
    <property type="entry name" value="PIKACHURIN-LIKE PROTEIN"/>
    <property type="match status" value="1"/>
</dbReference>
<dbReference type="Gene3D" id="2.60.120.200">
    <property type="match status" value="1"/>
</dbReference>
<dbReference type="PROSITE" id="PS50025">
    <property type="entry name" value="LAM_G_DOMAIN"/>
    <property type="match status" value="1"/>
</dbReference>
<dbReference type="InterPro" id="IPR013320">
    <property type="entry name" value="ConA-like_dom_sf"/>
</dbReference>
<reference evidence="3 4" key="1">
    <citation type="submission" date="2024-05" db="EMBL/GenBank/DDBJ databases">
        <title>Genome sequencing and assembly of Indian major carp, Cirrhinus mrigala (Hamilton, 1822).</title>
        <authorList>
            <person name="Mohindra V."/>
            <person name="Chowdhury L.M."/>
            <person name="Lal K."/>
            <person name="Jena J.K."/>
        </authorList>
    </citation>
    <scope>NUCLEOTIDE SEQUENCE [LARGE SCALE GENOMIC DNA]</scope>
    <source>
        <strain evidence="3">CM1030</strain>
        <tissue evidence="3">Blood</tissue>
    </source>
</reference>
<dbReference type="InterPro" id="IPR050372">
    <property type="entry name" value="Neurexin-related_CASP"/>
</dbReference>
<dbReference type="AlphaFoldDB" id="A0ABD0NKL9"/>
<evidence type="ECO:0000256" key="1">
    <source>
        <dbReference type="PROSITE-ProRule" id="PRU00122"/>
    </source>
</evidence>